<evidence type="ECO:0000313" key="3">
    <source>
        <dbReference type="EMBL" id="MBO1511939.1"/>
    </source>
</evidence>
<sequence length="140" mass="15975">MKSYKRFFLLICFLVYVCVLFYLLFFSSYRQSVEGLLTYNVRPFQTILGYFSNFDGLSITDQFVGNVLAFVPFGFLLPLLVSRLGSFIRMVWGTVAFSLLVEIAQLIFRVGAFDVDDLLLNTIGGVIGFLLMTVFNKRPC</sequence>
<evidence type="ECO:0000256" key="1">
    <source>
        <dbReference type="SAM" id="Phobius"/>
    </source>
</evidence>
<feature type="transmembrane region" description="Helical" evidence="1">
    <location>
        <begin position="63"/>
        <end position="81"/>
    </location>
</feature>
<comment type="caution">
    <text evidence="3">The sequence shown here is derived from an EMBL/GenBank/DDBJ whole genome shotgun (WGS) entry which is preliminary data.</text>
</comment>
<evidence type="ECO:0000259" key="2">
    <source>
        <dbReference type="Pfam" id="PF04892"/>
    </source>
</evidence>
<proteinExistence type="predicted"/>
<dbReference type="InterPro" id="IPR053150">
    <property type="entry name" value="Teicoplanin_resist-assoc"/>
</dbReference>
<keyword evidence="1" id="KW-0812">Transmembrane</keyword>
<dbReference type="InterPro" id="IPR006976">
    <property type="entry name" value="VanZ-like"/>
</dbReference>
<keyword evidence="4" id="KW-1185">Reference proteome</keyword>
<dbReference type="RefSeq" id="WP_207977387.1">
    <property type="nucleotide sequence ID" value="NZ_JAGDEL010000005.1"/>
</dbReference>
<feature type="transmembrane region" description="Helical" evidence="1">
    <location>
        <begin position="90"/>
        <end position="112"/>
    </location>
</feature>
<feature type="transmembrane region" description="Helical" evidence="1">
    <location>
        <begin position="7"/>
        <end position="29"/>
    </location>
</feature>
<dbReference type="Pfam" id="PF04892">
    <property type="entry name" value="VanZ"/>
    <property type="match status" value="1"/>
</dbReference>
<dbReference type="Proteomes" id="UP000663981">
    <property type="component" value="Unassembled WGS sequence"/>
</dbReference>
<feature type="transmembrane region" description="Helical" evidence="1">
    <location>
        <begin position="118"/>
        <end position="135"/>
    </location>
</feature>
<gene>
    <name evidence="3" type="ORF">I7822_09670</name>
</gene>
<protein>
    <submittedName>
        <fullName evidence="3">VanZ family protein</fullName>
    </submittedName>
</protein>
<accession>A0ABS3N191</accession>
<keyword evidence="1" id="KW-0472">Membrane</keyword>
<evidence type="ECO:0000313" key="4">
    <source>
        <dbReference type="Proteomes" id="UP000663981"/>
    </source>
</evidence>
<dbReference type="EMBL" id="JAGDEL010000005">
    <property type="protein sequence ID" value="MBO1511939.1"/>
    <property type="molecule type" value="Genomic_DNA"/>
</dbReference>
<feature type="domain" description="VanZ-like" evidence="2">
    <location>
        <begin position="13"/>
        <end position="135"/>
    </location>
</feature>
<organism evidence="3 4">
    <name type="scientific">Metabacillus bambusae</name>
    <dbReference type="NCBI Taxonomy" id="2795218"/>
    <lineage>
        <taxon>Bacteria</taxon>
        <taxon>Bacillati</taxon>
        <taxon>Bacillota</taxon>
        <taxon>Bacilli</taxon>
        <taxon>Bacillales</taxon>
        <taxon>Bacillaceae</taxon>
        <taxon>Metabacillus</taxon>
    </lineage>
</organism>
<dbReference type="PANTHER" id="PTHR36834:SF1">
    <property type="entry name" value="INTEGRAL MEMBRANE PROTEIN"/>
    <property type="match status" value="1"/>
</dbReference>
<reference evidence="3 4" key="1">
    <citation type="submission" date="2021-03" db="EMBL/GenBank/DDBJ databases">
        <title>Whole genome sequence of Metabacillus bambusae BG109.</title>
        <authorList>
            <person name="Jeong J.W."/>
        </authorList>
    </citation>
    <scope>NUCLEOTIDE SEQUENCE [LARGE SCALE GENOMIC DNA]</scope>
    <source>
        <strain evidence="3 4">BG109</strain>
    </source>
</reference>
<dbReference type="PANTHER" id="PTHR36834">
    <property type="entry name" value="MEMBRANE PROTEIN-RELATED"/>
    <property type="match status" value="1"/>
</dbReference>
<keyword evidence="1" id="KW-1133">Transmembrane helix</keyword>
<name>A0ABS3N191_9BACI</name>